<comment type="caution">
    <text evidence="3">The sequence shown here is derived from an EMBL/GenBank/DDBJ whole genome shotgun (WGS) entry which is preliminary data.</text>
</comment>
<reference evidence="4" key="1">
    <citation type="journal article" date="2019" name="Int. J. Syst. Evol. Microbiol.">
        <title>The Global Catalogue of Microorganisms (GCM) 10K type strain sequencing project: providing services to taxonomists for standard genome sequencing and annotation.</title>
        <authorList>
            <consortium name="The Broad Institute Genomics Platform"/>
            <consortium name="The Broad Institute Genome Sequencing Center for Infectious Disease"/>
            <person name="Wu L."/>
            <person name="Ma J."/>
        </authorList>
    </citation>
    <scope>NUCLEOTIDE SEQUENCE [LARGE SCALE GENOMIC DNA]</scope>
    <source>
        <strain evidence="4">XZYJ18</strain>
    </source>
</reference>
<dbReference type="InterPro" id="IPR002192">
    <property type="entry name" value="PPDK_AMP/ATP-bd"/>
</dbReference>
<dbReference type="PANTHER" id="PTHR43615:SF1">
    <property type="entry name" value="PPDK_N DOMAIN-CONTAINING PROTEIN"/>
    <property type="match status" value="1"/>
</dbReference>
<gene>
    <name evidence="3" type="ORF">ACFPK1_09235</name>
</gene>
<dbReference type="InterPro" id="IPR036637">
    <property type="entry name" value="Phosphohistidine_dom_sf"/>
</dbReference>
<dbReference type="SUPFAM" id="SSF56059">
    <property type="entry name" value="Glutathione synthetase ATP-binding domain-like"/>
    <property type="match status" value="1"/>
</dbReference>
<dbReference type="RefSeq" id="WP_378020616.1">
    <property type="nucleotide sequence ID" value="NZ_JBHSKG010000003.1"/>
</dbReference>
<evidence type="ECO:0000259" key="1">
    <source>
        <dbReference type="Pfam" id="PF00391"/>
    </source>
</evidence>
<evidence type="ECO:0000313" key="3">
    <source>
        <dbReference type="EMBL" id="MFC5138411.1"/>
    </source>
</evidence>
<organism evidence="3 4">
    <name type="scientific">Actinomycetospora rhizophila</name>
    <dbReference type="NCBI Taxonomy" id="1416876"/>
    <lineage>
        <taxon>Bacteria</taxon>
        <taxon>Bacillati</taxon>
        <taxon>Actinomycetota</taxon>
        <taxon>Actinomycetes</taxon>
        <taxon>Pseudonocardiales</taxon>
        <taxon>Pseudonocardiaceae</taxon>
        <taxon>Actinomycetospora</taxon>
    </lineage>
</organism>
<feature type="domain" description="PEP-utilising enzyme mobile" evidence="1">
    <location>
        <begin position="725"/>
        <end position="795"/>
    </location>
</feature>
<feature type="domain" description="Pyruvate phosphate dikinase AMP/ATP-binding" evidence="2">
    <location>
        <begin position="16"/>
        <end position="292"/>
    </location>
</feature>
<dbReference type="InterPro" id="IPR013815">
    <property type="entry name" value="ATP_grasp_subdomain_1"/>
</dbReference>
<proteinExistence type="predicted"/>
<dbReference type="SUPFAM" id="SSF52009">
    <property type="entry name" value="Phosphohistidine domain"/>
    <property type="match status" value="1"/>
</dbReference>
<dbReference type="Pfam" id="PF00391">
    <property type="entry name" value="PEP-utilizers"/>
    <property type="match status" value="1"/>
</dbReference>
<sequence length="800" mass="84720">MEYVRTFAQVGAGDVGLVGGKGANLGELVRAGLPVPDGVVLTTGAYAAGAAGIDVRAPGVQEAFLGRAVPAEVAVEIRAAYAGLGEGPVAVRSSATAEDLADASFAGQQETFLDVRGEDAVLDAVVRCWASLWSPRAIDYRARRGVAPEVVRLAVVIQRMADAEASGVLFTAEPTTGRRDRIVVSAAWGLGESVVGGLVATDELVVDRATFVEVGRTVANKTEMTVAAGGGTAQVAVPADRQRSPVLGAAEAGELARLGVRAEEHFGVPQDVEWVRADGAFALVQARPITALPPPAAPPPSTWPLPYPGGAYFRASIVEQMPSPLTPLFADLVGPAVTGSISALFAGILGRPVPAGDIAFPTINGYAYYFYRTRGLVRMTLRLPWALRGLSRPETRGGVRGWRERAHPAYAAVVAAWRAKDLGALSSAELLDGVLTLLGAGATYYTAVQSVIPLAATAEIGFTAFYDRAVKRAGDPAAHVLLVGEDSEPLRAERSLYALAVQARAGGTETEAWRAGFREHLERYGHTVFDLDFAVPTPADDPGPLLDTIRFQMSGAGVDPEVRRARLRAERDARTEELRARLDPVRRRAFDALLVRARRLGPAREDALADMGLAWPVMRRMLLLLGERLGVDVFWLTESELRALLRGESVDPPIAERQALRRGRALVSPPQMLPEVTWLRTVFGRFMPGADTPAGEQLRGVPGSTGSVTATARVLRGPEDFGAMQPGEVLVARMTTPAWTPLFARAAAVVTDIGGPLSHSSIVAREYGIPAVLGTGSATDRLRTGDRVHVDGDAGTVSVV</sequence>
<dbReference type="Gene3D" id="3.30.1490.20">
    <property type="entry name" value="ATP-grasp fold, A domain"/>
    <property type="match status" value="1"/>
</dbReference>
<dbReference type="InterPro" id="IPR051549">
    <property type="entry name" value="PEP_Utilizing_Enz"/>
</dbReference>
<dbReference type="InterPro" id="IPR008279">
    <property type="entry name" value="PEP-util_enz_mobile_dom"/>
</dbReference>
<protein>
    <submittedName>
        <fullName evidence="3">PEP/pyruvate-binding domain-containing protein</fullName>
    </submittedName>
</protein>
<dbReference type="PANTHER" id="PTHR43615">
    <property type="entry name" value="PHOSPHOENOLPYRUVATE SYNTHASE-RELATED"/>
    <property type="match status" value="1"/>
</dbReference>
<evidence type="ECO:0000313" key="4">
    <source>
        <dbReference type="Proteomes" id="UP001596175"/>
    </source>
</evidence>
<accession>A0ABV9ZD45</accession>
<dbReference type="EMBL" id="JBHSKG010000003">
    <property type="protein sequence ID" value="MFC5138411.1"/>
    <property type="molecule type" value="Genomic_DNA"/>
</dbReference>
<dbReference type="Gene3D" id="3.30.470.20">
    <property type="entry name" value="ATP-grasp fold, B domain"/>
    <property type="match status" value="1"/>
</dbReference>
<dbReference type="Pfam" id="PF01326">
    <property type="entry name" value="PPDK_N"/>
    <property type="match status" value="1"/>
</dbReference>
<evidence type="ECO:0000259" key="2">
    <source>
        <dbReference type="Pfam" id="PF01326"/>
    </source>
</evidence>
<dbReference type="Proteomes" id="UP001596175">
    <property type="component" value="Unassembled WGS sequence"/>
</dbReference>
<dbReference type="Gene3D" id="3.50.30.10">
    <property type="entry name" value="Phosphohistidine domain"/>
    <property type="match status" value="1"/>
</dbReference>
<keyword evidence="4" id="KW-1185">Reference proteome</keyword>
<name>A0ABV9ZD45_9PSEU</name>